<gene>
    <name evidence="3" type="primary">lipY</name>
    <name evidence="2" type="ORF">BKN37_11670</name>
    <name evidence="3" type="ORF">C1Y40_05052</name>
</gene>
<evidence type="ECO:0000313" key="5">
    <source>
        <dbReference type="Proteomes" id="UP000238296"/>
    </source>
</evidence>
<sequence>MSFVNAEPEIMSAAAGNLASIGDSMTAGASAAAGPTTGVVAPAADLVSAFATAQFATHAELFQAISAQAAAVHEHLVANLTSNASAYAAAEAANAATTD</sequence>
<keyword evidence="3" id="KW-0378">Hydrolase</keyword>
<accession>A0A1S1NJS3</accession>
<dbReference type="InterPro" id="IPR000084">
    <property type="entry name" value="PE-PGRS_N"/>
</dbReference>
<reference evidence="3 5" key="2">
    <citation type="journal article" date="2017" name="Int. J. Syst. Evol. Microbiol.">
        <title>Mycobacterium talmoniae sp. nov., a slowly growing mycobacterium isolated from human respiratory samples.</title>
        <authorList>
            <person name="Davidson R.M."/>
            <person name="DeGroote M.A."/>
            <person name="Marola J.L."/>
            <person name="Buss S."/>
            <person name="Jones V."/>
            <person name="McNeil M.R."/>
            <person name="Freifeld A.G."/>
            <person name="Elaine Epperson L."/>
            <person name="Hasan N.A."/>
            <person name="Jackson M."/>
            <person name="Iwen P.C."/>
            <person name="Salfinger M."/>
            <person name="Strong M."/>
        </authorList>
    </citation>
    <scope>NUCLEOTIDE SEQUENCE [LARGE SCALE GENOMIC DNA]</scope>
    <source>
        <strain evidence="3 5">ATCC BAA-2683</strain>
    </source>
</reference>
<reference evidence="2 4" key="1">
    <citation type="submission" date="2016-10" db="EMBL/GenBank/DDBJ databases">
        <title>Genome sequence of Mycobacterium talmonii.</title>
        <authorList>
            <person name="Greninger A.L."/>
            <person name="Elliott B."/>
            <person name="Vasireddy S."/>
            <person name="Vasireddy R."/>
        </authorList>
    </citation>
    <scope>NUCLEOTIDE SEQUENCE [LARGE SCALE GENOMIC DNA]</scope>
    <source>
        <strain evidence="2">MO-5499</strain>
        <strain evidence="4">NE-TNMC-100812</strain>
    </source>
</reference>
<dbReference type="Proteomes" id="UP000238296">
    <property type="component" value="Unassembled WGS sequence"/>
</dbReference>
<dbReference type="AlphaFoldDB" id="A0A1S1NJS3"/>
<organism evidence="2 4">
    <name type="scientific">Mycobacterium talmoniae</name>
    <dbReference type="NCBI Taxonomy" id="1858794"/>
    <lineage>
        <taxon>Bacteria</taxon>
        <taxon>Bacillati</taxon>
        <taxon>Actinomycetota</taxon>
        <taxon>Actinomycetes</taxon>
        <taxon>Mycobacteriales</taxon>
        <taxon>Mycobacteriaceae</taxon>
        <taxon>Mycobacterium</taxon>
    </lineage>
</organism>
<dbReference type="Pfam" id="PF00934">
    <property type="entry name" value="PE"/>
    <property type="match status" value="1"/>
</dbReference>
<dbReference type="InterPro" id="IPR038332">
    <property type="entry name" value="PPE_sf"/>
</dbReference>
<dbReference type="EMBL" id="PPEA01000714">
    <property type="protein sequence ID" value="PQM44786.1"/>
    <property type="molecule type" value="Genomic_DNA"/>
</dbReference>
<dbReference type="EC" id="3.1.1.3" evidence="3"/>
<feature type="domain" description="PE" evidence="1">
    <location>
        <begin position="4"/>
        <end position="94"/>
    </location>
</feature>
<keyword evidence="4" id="KW-1185">Reference proteome</keyword>
<dbReference type="RefSeq" id="WP_071025885.1">
    <property type="nucleotide sequence ID" value="NZ_MLQM01000051.1"/>
</dbReference>
<evidence type="ECO:0000313" key="2">
    <source>
        <dbReference type="EMBL" id="OHV04099.1"/>
    </source>
</evidence>
<reference evidence="3" key="3">
    <citation type="submission" date="2018-01" db="EMBL/GenBank/DDBJ databases">
        <authorList>
            <person name="Gaut B.S."/>
            <person name="Morton B.R."/>
            <person name="Clegg M.T."/>
            <person name="Duvall M.R."/>
        </authorList>
    </citation>
    <scope>NUCLEOTIDE SEQUENCE</scope>
    <source>
        <strain evidence="3">ATCC BAA-2683</strain>
    </source>
</reference>
<evidence type="ECO:0000259" key="1">
    <source>
        <dbReference type="Pfam" id="PF00934"/>
    </source>
</evidence>
<protein>
    <submittedName>
        <fullName evidence="2">PE family protein</fullName>
    </submittedName>
    <submittedName>
        <fullName evidence="3">Triacylglycerol lipase</fullName>
        <ecNumber evidence="3">3.1.1.3</ecNumber>
    </submittedName>
</protein>
<dbReference type="GO" id="GO:0004806">
    <property type="term" value="F:triacylglycerol lipase activity"/>
    <property type="evidence" value="ECO:0007669"/>
    <property type="project" value="UniProtKB-EC"/>
</dbReference>
<comment type="caution">
    <text evidence="2">The sequence shown here is derived from an EMBL/GenBank/DDBJ whole genome shotgun (WGS) entry which is preliminary data.</text>
</comment>
<proteinExistence type="predicted"/>
<evidence type="ECO:0000313" key="4">
    <source>
        <dbReference type="Proteomes" id="UP000179734"/>
    </source>
</evidence>
<dbReference type="SUPFAM" id="SSF140459">
    <property type="entry name" value="PE/PPE dimer-like"/>
    <property type="match status" value="1"/>
</dbReference>
<dbReference type="Gene3D" id="1.10.287.850">
    <property type="entry name" value="HP0062-like domain"/>
    <property type="match status" value="1"/>
</dbReference>
<name>A0A1S1NJS3_9MYCO</name>
<evidence type="ECO:0000313" key="3">
    <source>
        <dbReference type="EMBL" id="PQM44786.1"/>
    </source>
</evidence>
<dbReference type="Proteomes" id="UP000179734">
    <property type="component" value="Unassembled WGS sequence"/>
</dbReference>
<dbReference type="EMBL" id="MLQM01000051">
    <property type="protein sequence ID" value="OHV04099.1"/>
    <property type="molecule type" value="Genomic_DNA"/>
</dbReference>